<name>R9NWV9_PSEHS</name>
<dbReference type="SUPFAM" id="SSF54197">
    <property type="entry name" value="HIT-like"/>
    <property type="match status" value="1"/>
</dbReference>
<evidence type="ECO:0000313" key="4">
    <source>
        <dbReference type="EMBL" id="GAC92982.1"/>
    </source>
</evidence>
<dbReference type="PRINTS" id="PR00332">
    <property type="entry name" value="HISTRIAD"/>
</dbReference>
<evidence type="ECO:0000256" key="2">
    <source>
        <dbReference type="SAM" id="MobiDB-lite"/>
    </source>
</evidence>
<dbReference type="PANTHER" id="PTHR46648">
    <property type="entry name" value="HIT FAMILY PROTEIN 1"/>
    <property type="match status" value="1"/>
</dbReference>
<dbReference type="Pfam" id="PF01230">
    <property type="entry name" value="HIT"/>
    <property type="match status" value="1"/>
</dbReference>
<feature type="compositionally biased region" description="Polar residues" evidence="2">
    <location>
        <begin position="18"/>
        <end position="43"/>
    </location>
</feature>
<evidence type="ECO:0000256" key="1">
    <source>
        <dbReference type="PROSITE-ProRule" id="PRU00464"/>
    </source>
</evidence>
<dbReference type="OrthoDB" id="672793at2759"/>
<feature type="short sequence motif" description="Histidine triad motif" evidence="1">
    <location>
        <begin position="221"/>
        <end position="225"/>
    </location>
</feature>
<dbReference type="PANTHER" id="PTHR46648:SF1">
    <property type="entry name" value="ADENOSINE 5'-MONOPHOSPHORAMIDASE HNT1"/>
    <property type="match status" value="1"/>
</dbReference>
<evidence type="ECO:0000313" key="5">
    <source>
        <dbReference type="Proteomes" id="UP000014071"/>
    </source>
</evidence>
<protein>
    <recommendedName>
        <fullName evidence="3">HIT domain-containing protein</fullName>
    </recommendedName>
</protein>
<feature type="region of interest" description="Disordered" evidence="2">
    <location>
        <begin position="233"/>
        <end position="266"/>
    </location>
</feature>
<evidence type="ECO:0000259" key="3">
    <source>
        <dbReference type="PROSITE" id="PS51084"/>
    </source>
</evidence>
<dbReference type="GO" id="GO:0009117">
    <property type="term" value="P:nucleotide metabolic process"/>
    <property type="evidence" value="ECO:0007669"/>
    <property type="project" value="TreeGrafter"/>
</dbReference>
<dbReference type="Proteomes" id="UP000014071">
    <property type="component" value="Unassembled WGS sequence"/>
</dbReference>
<dbReference type="GeneID" id="24105848"/>
<accession>R9NWV9</accession>
<dbReference type="Gene3D" id="3.30.428.10">
    <property type="entry name" value="HIT-like"/>
    <property type="match status" value="1"/>
</dbReference>
<organism evidence="4 5">
    <name type="scientific">Pseudozyma hubeiensis (strain SY62)</name>
    <name type="common">Yeast</name>
    <dbReference type="NCBI Taxonomy" id="1305764"/>
    <lineage>
        <taxon>Eukaryota</taxon>
        <taxon>Fungi</taxon>
        <taxon>Dikarya</taxon>
        <taxon>Basidiomycota</taxon>
        <taxon>Ustilaginomycotina</taxon>
        <taxon>Ustilaginomycetes</taxon>
        <taxon>Ustilaginales</taxon>
        <taxon>Ustilaginaceae</taxon>
        <taxon>Pseudozyma</taxon>
    </lineage>
</organism>
<dbReference type="STRING" id="1305764.R9NWV9"/>
<dbReference type="InterPro" id="IPR001310">
    <property type="entry name" value="Histidine_triad_HIT"/>
</dbReference>
<dbReference type="InterPro" id="IPR011146">
    <property type="entry name" value="HIT-like"/>
</dbReference>
<reference evidence="5" key="1">
    <citation type="journal article" date="2013" name="Genome Announc.">
        <title>Draft genome sequence of the basidiomycetous yeast-like fungus Pseudozyma hubeiensis SY62, which produces an abundant amount of the biosurfactant mannosylerythritol lipids.</title>
        <authorList>
            <person name="Konishi M."/>
            <person name="Hatada Y."/>
            <person name="Horiuchi J."/>
        </authorList>
    </citation>
    <scope>NUCLEOTIDE SEQUENCE [LARGE SCALE GENOMIC DNA]</scope>
    <source>
        <strain evidence="5">SY62</strain>
    </source>
</reference>
<keyword evidence="5" id="KW-1185">Reference proteome</keyword>
<dbReference type="EMBL" id="DF238771">
    <property type="protein sequence ID" value="GAC92982.1"/>
    <property type="molecule type" value="Genomic_DNA"/>
</dbReference>
<dbReference type="PROSITE" id="PS51084">
    <property type="entry name" value="HIT_2"/>
    <property type="match status" value="1"/>
</dbReference>
<sequence length="288" mass="31250">MICGVEVKRRSKCGNPKSCSSAQAAEISPHTTGQGTAKQQRSSVIRICLITEPRPSPRPPPTLSTATSIPASPTGSIHRKAMTSHTLARFDASKDLSDDCAFCRIVAGQSPAYIVYEDEHNLAFLDILPLRPGHTLVIPKKHVQQVSHLDQETAASLSHALVQTTRAVGKGEFSFDNTPSVKDKNANHRFLILLGDIYDAALGDERLQVITNQIYAQLVPHVHFHIVPAAMRPNTDGKAKKSSASSNPLAALGLGHGREELDDEEAEELCKKIRQAAQLSKNEPHAKL</sequence>
<feature type="domain" description="HIT" evidence="3">
    <location>
        <begin position="101"/>
        <end position="239"/>
    </location>
</feature>
<dbReference type="eggNOG" id="KOG3275">
    <property type="taxonomic scope" value="Eukaryota"/>
</dbReference>
<gene>
    <name evidence="4" type="ORF">PHSY_000542</name>
</gene>
<feature type="region of interest" description="Disordered" evidence="2">
    <location>
        <begin position="18"/>
        <end position="77"/>
    </location>
</feature>
<dbReference type="HOGENOM" id="CLU_056776_6_0_1"/>
<dbReference type="RefSeq" id="XP_012186569.1">
    <property type="nucleotide sequence ID" value="XM_012331179.1"/>
</dbReference>
<dbReference type="AlphaFoldDB" id="R9NWV9"/>
<dbReference type="InterPro" id="IPR036265">
    <property type="entry name" value="HIT-like_sf"/>
</dbReference>
<dbReference type="GO" id="GO:0003824">
    <property type="term" value="F:catalytic activity"/>
    <property type="evidence" value="ECO:0007669"/>
    <property type="project" value="InterPro"/>
</dbReference>
<proteinExistence type="predicted"/>
<feature type="compositionally biased region" description="Polar residues" evidence="2">
    <location>
        <begin position="63"/>
        <end position="75"/>
    </location>
</feature>